<dbReference type="AlphaFoldDB" id="A0ABF7PQ29"/>
<proteinExistence type="evidence at protein level"/>
<protein>
    <submittedName>
        <fullName evidence="1">AriB</fullName>
    </submittedName>
</protein>
<name>A0ABF7PQ29_ECOLX</name>
<gene>
    <name evidence="1" type="ORF">ECDG_03486</name>
</gene>
<accession>A0ABF7PQ29</accession>
<reference evidence="1" key="1">
    <citation type="journal article" date="2024" name="Nature">
        <title>A virally encoded tRNA neutralizes the PARIS antiviral defence system.</title>
        <authorList>
            <person name="Burman N."/>
            <person name="Belukhina S."/>
            <person name="Depardieu F."/>
            <person name="Wilkinson R.A."/>
            <person name="Skutel M."/>
            <person name="Santiago-Frangos A."/>
            <person name="Graham A.B."/>
            <person name="Livenskyi A."/>
            <person name="Chechenina A."/>
            <person name="Morozova N."/>
            <person name="Zahl T."/>
            <person name="Henriques W.S."/>
            <person name="Buyukyoruk M."/>
            <person name="Rouillon C."/>
            <person name="Saudemont B."/>
            <person name="Shyrokova L."/>
            <person name="Kurata T."/>
            <person name="Hauryliuk V."/>
            <person name="Severinov K."/>
            <person name="Groseille J."/>
            <person name="Thierry A."/>
            <person name="Koszul R."/>
            <person name="Tesson F."/>
            <person name="Bernheim A."/>
            <person name="Bikard D."/>
            <person name="Wiedenheft B."/>
            <person name="Isaev A."/>
        </authorList>
    </citation>
    <scope>STRUCTURE BY ELECTRON MICROSCOPY (3.20 ANGSTROMS)</scope>
    <source>
        <strain evidence="1">B185</strain>
    </source>
</reference>
<organism evidence="1">
    <name type="scientific">Escherichia coli B185</name>
    <dbReference type="NCBI Taxonomy" id="550676"/>
    <lineage>
        <taxon>Bacteria</taxon>
        <taxon>Pseudomonadati</taxon>
        <taxon>Pseudomonadota</taxon>
        <taxon>Gammaproteobacteria</taxon>
        <taxon>Enterobacterales</taxon>
        <taxon>Enterobacteriaceae</taxon>
        <taxon>Escherichia</taxon>
    </lineage>
</organism>
<sequence length="316" mass="35808">MSSCAYTIDSYITLLTMSSKKRLLVEGRHDRSHLYQLIYKFNPASKVKIDTAQDIKASDKAMSKNNRLKIETIHSKVKGKDNISFLCDREFREFAFNDQIEDLLNSHYCDDSLYWTLGHSLENYFFNPSIIIDAFQFLSPSEYKYKAIELFSELISSSFAVLAAVSLAAKDIDKAGLPAALIDWKDIVINDGTIKLIRRDSYDIDSACVDSFFNAFDAVLPRVIASDVGICSRVVRGHTGILLLQKLFSACLYYVGREDDALQADSSANYFCNLSELSLTTALAESWVRKIGVLEDVYFPDSLLKNIEWSHPQFEK</sequence>
<dbReference type="PDB" id="8UX9">
    <property type="method" value="EM"/>
    <property type="resolution" value="3.20 A"/>
    <property type="chains" value="A=1-316"/>
</dbReference>
<keyword evidence="1" id="KW-0002">3D-structure</keyword>
<evidence type="ECO:0000313" key="1">
    <source>
        <dbReference type="PDB" id="8UX9"/>
    </source>
</evidence>